<dbReference type="InterPro" id="IPR029071">
    <property type="entry name" value="Ubiquitin-like_domsf"/>
</dbReference>
<gene>
    <name evidence="2" type="ORF">M9Y10_002758</name>
</gene>
<keyword evidence="3" id="KW-1185">Reference proteome</keyword>
<accession>A0ABR2LAP5</accession>
<dbReference type="SUPFAM" id="SSF54236">
    <property type="entry name" value="Ubiquitin-like"/>
    <property type="match status" value="1"/>
</dbReference>
<proteinExistence type="predicted"/>
<evidence type="ECO:0000313" key="2">
    <source>
        <dbReference type="EMBL" id="KAK8900431.1"/>
    </source>
</evidence>
<feature type="compositionally biased region" description="Polar residues" evidence="1">
    <location>
        <begin position="1"/>
        <end position="12"/>
    </location>
</feature>
<dbReference type="EMBL" id="JAPFFF010000001">
    <property type="protein sequence ID" value="KAK8900431.1"/>
    <property type="molecule type" value="Genomic_DNA"/>
</dbReference>
<dbReference type="Proteomes" id="UP001470230">
    <property type="component" value="Unassembled WGS sequence"/>
</dbReference>
<evidence type="ECO:0008006" key="4">
    <source>
        <dbReference type="Google" id="ProtNLM"/>
    </source>
</evidence>
<protein>
    <recommendedName>
        <fullName evidence="4">UBX domain-containing protein</fullName>
    </recommendedName>
</protein>
<sequence>MKKSPFSGQSRTLSDKKVEPAKPAPKPKSDPNVLTAKFEFQINGKTQRVDSKFAIGQKAIDLYTFLEEDIFLNPEGLEIIQSYPKMVIPRDENKTLSSLKIRGQVLLQVHFKSTPQLRRPLE</sequence>
<feature type="region of interest" description="Disordered" evidence="1">
    <location>
        <begin position="1"/>
        <end position="32"/>
    </location>
</feature>
<comment type="caution">
    <text evidence="2">The sequence shown here is derived from an EMBL/GenBank/DDBJ whole genome shotgun (WGS) entry which is preliminary data.</text>
</comment>
<evidence type="ECO:0000313" key="3">
    <source>
        <dbReference type="Proteomes" id="UP001470230"/>
    </source>
</evidence>
<name>A0ABR2LAP5_9EUKA</name>
<reference evidence="2 3" key="1">
    <citation type="submission" date="2024-04" db="EMBL/GenBank/DDBJ databases">
        <title>Tritrichomonas musculus Genome.</title>
        <authorList>
            <person name="Alves-Ferreira E."/>
            <person name="Grigg M."/>
            <person name="Lorenzi H."/>
            <person name="Galac M."/>
        </authorList>
    </citation>
    <scope>NUCLEOTIDE SEQUENCE [LARGE SCALE GENOMIC DNA]</scope>
    <source>
        <strain evidence="2 3">EAF2021</strain>
    </source>
</reference>
<evidence type="ECO:0000256" key="1">
    <source>
        <dbReference type="SAM" id="MobiDB-lite"/>
    </source>
</evidence>
<dbReference type="Gene3D" id="3.10.20.90">
    <property type="entry name" value="Phosphatidylinositol 3-kinase Catalytic Subunit, Chain A, domain 1"/>
    <property type="match status" value="1"/>
</dbReference>
<organism evidence="2 3">
    <name type="scientific">Tritrichomonas musculus</name>
    <dbReference type="NCBI Taxonomy" id="1915356"/>
    <lineage>
        <taxon>Eukaryota</taxon>
        <taxon>Metamonada</taxon>
        <taxon>Parabasalia</taxon>
        <taxon>Tritrichomonadida</taxon>
        <taxon>Tritrichomonadidae</taxon>
        <taxon>Tritrichomonas</taxon>
    </lineage>
</organism>